<sequence length="202" mass="21582">MFRAIAGLWRWRRNPLCRRTDRAEGWLALAALLSVVLGAPAAGLAAEHGAERALAATARHQQEDRRQVVATVVRVLPGGGRAGDPADDPRGDQRVLTVWSAPDGRLGRAAVTLAHRARAGDRVRLWIDSAGRVTAPPLDGATVASTAAAAGTVVAVAAAAAVEAVRRLVLGVMLRRRWERWEREWSRAGPGWGRPRPSAAPN</sequence>
<accession>A0A5P0YVV6</accession>
<organism evidence="2 3">
    <name type="scientific">Streptomyces alkaliterrae</name>
    <dbReference type="NCBI Taxonomy" id="2213162"/>
    <lineage>
        <taxon>Bacteria</taxon>
        <taxon>Bacillati</taxon>
        <taxon>Actinomycetota</taxon>
        <taxon>Actinomycetes</taxon>
        <taxon>Kitasatosporales</taxon>
        <taxon>Streptomycetaceae</taxon>
        <taxon>Streptomyces</taxon>
    </lineage>
</organism>
<reference evidence="1" key="3">
    <citation type="journal article" name="Syst. Appl. Microbiol.">
        <title>Streptomyces alkaliterrae sp. nov., isolated from an alkaline soil, and emended descriptions of Streptomyces alkaliphilus, Streptomyces calidiresistens and Streptomyces durbertensis.</title>
        <authorList>
            <person name="Swiecimska M."/>
            <person name="Golinska P."/>
            <person name="Nouioui I."/>
            <person name="Wypij M."/>
            <person name="Rai M."/>
            <person name="Sangal V."/>
            <person name="Goodfellow M."/>
        </authorList>
    </citation>
    <scope>NUCLEOTIDE SEQUENCE</scope>
    <source>
        <strain evidence="1">OF8</strain>
    </source>
</reference>
<evidence type="ECO:0000313" key="3">
    <source>
        <dbReference type="Proteomes" id="UP000320857"/>
    </source>
</evidence>
<evidence type="ECO:0000313" key="4">
    <source>
        <dbReference type="Proteomes" id="UP000517765"/>
    </source>
</evidence>
<dbReference type="EMBL" id="JABJXA010000091">
    <property type="protein sequence ID" value="MBB1260333.1"/>
    <property type="molecule type" value="Genomic_DNA"/>
</dbReference>
<dbReference type="Proteomes" id="UP000320857">
    <property type="component" value="Unassembled WGS sequence"/>
</dbReference>
<protein>
    <submittedName>
        <fullName evidence="2">Uncharacterized protein</fullName>
    </submittedName>
</protein>
<reference evidence="4" key="2">
    <citation type="submission" date="2020-05" db="EMBL/GenBank/DDBJ databases">
        <title>Classification of alakaliphilic streptomycetes isolated from an alkaline soil next to Lonar Crater, India and a proposal for the recognition of Streptomyces alkaliterrae sp. nov.</title>
        <authorList>
            <person name="Golinska P."/>
        </authorList>
    </citation>
    <scope>NUCLEOTIDE SEQUENCE [LARGE SCALE GENOMIC DNA]</scope>
    <source>
        <strain evidence="4">OF8</strain>
    </source>
</reference>
<dbReference type="AlphaFoldDB" id="A0A5P0YVV6"/>
<evidence type="ECO:0000313" key="1">
    <source>
        <dbReference type="EMBL" id="MBB1260333.1"/>
    </source>
</evidence>
<dbReference type="Proteomes" id="UP000517765">
    <property type="component" value="Unassembled WGS sequence"/>
</dbReference>
<gene>
    <name evidence="2" type="ORF">FNX44_021640</name>
    <name evidence="1" type="ORF">H3147_16035</name>
</gene>
<reference evidence="2 3" key="1">
    <citation type="submission" date="2019-10" db="EMBL/GenBank/DDBJ databases">
        <title>Streptomyces sp. nov., a novel actinobacterium isolated from alkaline environment.</title>
        <authorList>
            <person name="Golinska P."/>
        </authorList>
    </citation>
    <scope>NUCLEOTIDE SEQUENCE [LARGE SCALE GENOMIC DNA]</scope>
    <source>
        <strain evidence="2 3">OF1</strain>
    </source>
</reference>
<dbReference type="InterPro" id="IPR039708">
    <property type="entry name" value="MT1774/Rv1733c-like"/>
</dbReference>
<dbReference type="RefSeq" id="WP_143650338.1">
    <property type="nucleotide sequence ID" value="NZ_JABJXA010000091.1"/>
</dbReference>
<dbReference type="EMBL" id="VJYK02000288">
    <property type="protein sequence ID" value="MQS04426.1"/>
    <property type="molecule type" value="Genomic_DNA"/>
</dbReference>
<evidence type="ECO:0000313" key="2">
    <source>
        <dbReference type="EMBL" id="MQS04426.1"/>
    </source>
</evidence>
<proteinExistence type="predicted"/>
<dbReference type="PANTHER" id="PTHR42305">
    <property type="entry name" value="MEMBRANE PROTEIN RV1733C-RELATED"/>
    <property type="match status" value="1"/>
</dbReference>
<keyword evidence="3" id="KW-1185">Reference proteome</keyword>
<dbReference type="PANTHER" id="PTHR42305:SF1">
    <property type="entry name" value="MEMBRANE PROTEIN RV1733C-RELATED"/>
    <property type="match status" value="1"/>
</dbReference>
<comment type="caution">
    <text evidence="2">The sequence shown here is derived from an EMBL/GenBank/DDBJ whole genome shotgun (WGS) entry which is preliminary data.</text>
</comment>
<name>A0A5P0YVV6_9ACTN</name>